<dbReference type="InterPro" id="IPR055408">
    <property type="entry name" value="HEAT_MROH2B-like"/>
</dbReference>
<feature type="domain" description="Maestro/Maestro-like HEAT-repeats" evidence="6">
    <location>
        <begin position="1439"/>
        <end position="1707"/>
    </location>
</feature>
<dbReference type="InterPro" id="IPR048465">
    <property type="entry name" value="Maestro-like_HEAT"/>
</dbReference>
<dbReference type="EMBL" id="KY296175">
    <property type="protein sequence ID" value="ATB19904.1"/>
    <property type="molecule type" value="mRNA"/>
</dbReference>
<dbReference type="InterPro" id="IPR011989">
    <property type="entry name" value="ARM-like"/>
</dbReference>
<evidence type="ECO:0000313" key="7">
    <source>
        <dbReference type="EMBL" id="ATB19904.1"/>
    </source>
</evidence>
<dbReference type="Pfam" id="PF23210">
    <property type="entry name" value="HEAT_Maestro_2"/>
    <property type="match status" value="1"/>
</dbReference>
<organism evidence="7">
    <name type="scientific">Hesperocyparis macrocarpa</name>
    <dbReference type="NCBI Taxonomy" id="76352"/>
    <lineage>
        <taxon>Eukaryota</taxon>
        <taxon>Viridiplantae</taxon>
        <taxon>Streptophyta</taxon>
        <taxon>Embryophyta</taxon>
        <taxon>Tracheophyta</taxon>
        <taxon>Spermatophyta</taxon>
        <taxon>Pinopsida</taxon>
        <taxon>Pinidae</taxon>
        <taxon>Conifers II</taxon>
        <taxon>Cupressales</taxon>
        <taxon>Cupressaceae</taxon>
        <taxon>Hesperocyparis</taxon>
    </lineage>
</organism>
<feature type="domain" description="MROH2B-like HEAT-repeats" evidence="4">
    <location>
        <begin position="263"/>
        <end position="914"/>
    </location>
</feature>
<dbReference type="InterPro" id="IPR045206">
    <property type="entry name" value="Maestro_heat-like_prot"/>
</dbReference>
<feature type="domain" description="MROH2B-like N-terminal HEAT-repeats" evidence="5">
    <location>
        <begin position="71"/>
        <end position="258"/>
    </location>
</feature>
<dbReference type="Pfam" id="PF21047">
    <property type="entry name" value="HEAT_Maestro"/>
    <property type="match status" value="1"/>
</dbReference>
<proteinExistence type="evidence at transcript level"/>
<dbReference type="PANTHER" id="PTHR23120">
    <property type="entry name" value="MAESTRO-RELATED HEAT DOMAIN-CONTAINING"/>
    <property type="match status" value="1"/>
</dbReference>
<keyword evidence="2" id="KW-0175">Coiled coil</keyword>
<evidence type="ECO:0000259" key="6">
    <source>
        <dbReference type="Pfam" id="PF23227"/>
    </source>
</evidence>
<dbReference type="InterPro" id="IPR056282">
    <property type="entry name" value="MROH2B-like_N_HEAT"/>
</dbReference>
<dbReference type="InterPro" id="IPR055406">
    <property type="entry name" value="HEAT_Maestro"/>
</dbReference>
<dbReference type="SUPFAM" id="SSF48371">
    <property type="entry name" value="ARM repeat"/>
    <property type="match status" value="3"/>
</dbReference>
<evidence type="ECO:0000259" key="4">
    <source>
        <dbReference type="Pfam" id="PF23210"/>
    </source>
</evidence>
<evidence type="ECO:0000256" key="2">
    <source>
        <dbReference type="SAM" id="Coils"/>
    </source>
</evidence>
<evidence type="ECO:0000259" key="5">
    <source>
        <dbReference type="Pfam" id="PF23221"/>
    </source>
</evidence>
<dbReference type="GO" id="GO:0005737">
    <property type="term" value="C:cytoplasm"/>
    <property type="evidence" value="ECO:0007669"/>
    <property type="project" value="TreeGrafter"/>
</dbReference>
<dbReference type="PANTHER" id="PTHR23120:SF0">
    <property type="entry name" value="MAESTRO HEAT-LIKE REPEAT FAMILY MEMBER 1"/>
    <property type="match status" value="1"/>
</dbReference>
<dbReference type="Pfam" id="PF23227">
    <property type="entry name" value="HEAT_MROH2B_C"/>
    <property type="match status" value="1"/>
</dbReference>
<evidence type="ECO:0000256" key="1">
    <source>
        <dbReference type="ARBA" id="ARBA00022737"/>
    </source>
</evidence>
<keyword evidence="1" id="KW-0677">Repeat</keyword>
<accession>A0A3Q8BJ13</accession>
<evidence type="ECO:0000259" key="3">
    <source>
        <dbReference type="Pfam" id="PF21047"/>
    </source>
</evidence>
<dbReference type="Pfam" id="PF23221">
    <property type="entry name" value="HEAT_MROH2B_1st"/>
    <property type="match status" value="1"/>
</dbReference>
<dbReference type="InterPro" id="IPR016024">
    <property type="entry name" value="ARM-type_fold"/>
</dbReference>
<feature type="domain" description="Maestro-like HEAT-repeats" evidence="3">
    <location>
        <begin position="1029"/>
        <end position="1209"/>
    </location>
</feature>
<name>A0A3Q8BJ13_9CONI</name>
<protein>
    <submittedName>
        <fullName evidence="7">Putative SGR6</fullName>
    </submittedName>
</protein>
<feature type="coiled-coil region" evidence="2">
    <location>
        <begin position="446"/>
        <end position="473"/>
    </location>
</feature>
<reference evidence="7" key="1">
    <citation type="submission" date="2016-12" db="EMBL/GenBank/DDBJ databases">
        <title>Cupressaceae transcriptome phylogeny.</title>
        <authorList>
            <person name="Mao K."/>
            <person name="Ruhsam M."/>
        </authorList>
    </citation>
    <scope>NUCLEOTIDE SEQUENCE</scope>
</reference>
<sequence>MASSSSGNVPSRTEVIQVLVGALGDESAMVRKAAMNALQDNAPFNSIAILDCCTAVFRGGGRKRFGQGGSHITGVFQIMAFTVRVMNEEEIDMALMTKLAKVASSEMTVSKDLDTDWQRAASSLLVAIGTRLPDLMMEEVFLHLAGSAIAISAMVQTLAEFASAEALKFTPHLKDVLSRVLPVLGNIKDAQRSIFANAIKCWSQAAWQYCLDVPSAPEFDHDVLAFLHSAFDLLLRVWANSRELKVRLSTIEALGNMVGLITRAQLKAALPRFLPAILGLYKKVENAFIVTCSLHNLLDASLMSDSGPPLMDFEDLIVVVNTLLPLASTNCNNTKRSEFGWALKNYNEMLRCFLTIGTLYHDDIFDFLISKIHSKEDLFKLGALCVLKHLLPRLSEAWYERRLVLIEAVKSLLNEQDFSVRKSLAELIVVMASHCYVEGACGELFVEFLVLQCAIAEEEVMQYRNQHDAFESTMGLHIFHATKTELRMGTVSPAELRTVSEKGLLLLTITIPEMEVILWPFLLKMIIPSNYTAAVATICRCISELARHRTAYGNPLLNEIKSHTDLPTAEEVFARLVVLLHNPLARDQLAARILTVLYYLAPLFPKNVILFWEDEIPKMKAYITDTEDSKGIDDSKDETLQQETWDDMIINFFAESIDVIRDPKWTSSLGNSLCRQYVLYNGDDDHSALLHRCLGMLLQKVDNRAYVREKLDWMYRKANIADKTNRIGLAKGVGLVAATHLDTVLEKLKNILDIEARSSFQRFFSLFMDSGSKPDLDDTHAALALMYGYTASYAPSTVIEARIDALVGTNMLSRLLHVRKAEAKQAVITAIDLLGRAVIKAAESGAAFPLKRRDQMLDYTLTLMAGDGSENLTDSDLELLHTQTLALNTCTTLVSVEPKLIFETRNYILKATLGFFTLPNDPHDVVDPLINNLITLLCAILLTSGEDGKSRADQLQHILKSIDQYVSSPIDHQRKRGCVAVHKLLMKFRALCSSGHCGFGCLGTCMHARNSTDIVGQRVPSAAFFLPSRESLNLGERVMAYLPRCADTNSEIQKISAKILDLLFVISLSLPRPVGSTVDEDREVSYLALTALEDVISIYNRDAMIDQSDAFHRIVSSVCILLTKEELVAALHGCVAAICDKVKQSAEGIVEAIVEFILKRGRELNETDVSRITQSLLSATVAITDKHLRHEVFNATCCLAEHTSAKIVFSEVLSAAEKDVMTKDITRLRGGWPIQDAFYAFSQHDVLSMMFLDHIIDVLNQVPYHKENIEKMEYTEQVSMPSVVNGMPQAATLALSTLFRSGGRISKKSVERRYAAVFCVLTMHFGSCHGLAVIGMYQPLRTLLHTFQAFCECIGDQEMGKVLAKDGEHLLGSDKWTETIGVLSKCVATKRPKEVEIVCKLLWQSMNRSQRFQNEAAAAVLSEYVRCSEMPNSLLEQLVGVLSSYIGNESPTVRRLCVSGLVKIPSSVMIQYSSQVLSVIVALLEDRSEEVAYAAVQGLISVLELAPEDAVAPVLLNLCVRLRSLQVRLNSNMRCASFSAMGTLSKFGVGAQREAFLEQVHSSLPRLIFHVQDEEIIVRQACKNTLRQILPLLDIEDFIVLINSRAFNSDHRSDYEDIVKDFTKNLCEHFTVRTDTYMASAIQAFETTWPIIQANAAYFAGCMLSQLSDRRLLPPYLTQVVGILVVKSARSPDAVVRATAASALSLLLKNIQ</sequence>
<dbReference type="Gene3D" id="1.25.10.10">
    <property type="entry name" value="Leucine-rich Repeat Variant"/>
    <property type="match status" value="2"/>
</dbReference>